<dbReference type="Gene3D" id="1.25.40.880">
    <property type="entry name" value="Alkyl sulfatase, dimerisation domain"/>
    <property type="match status" value="1"/>
</dbReference>
<dbReference type="InterPro" id="IPR029228">
    <property type="entry name" value="Alkyl_sulf_dimr"/>
</dbReference>
<dbReference type="SMART" id="SM00849">
    <property type="entry name" value="Lactamase_B"/>
    <property type="match status" value="1"/>
</dbReference>
<evidence type="ECO:0000313" key="2">
    <source>
        <dbReference type="EMBL" id="KKN33147.1"/>
    </source>
</evidence>
<dbReference type="Gene3D" id="3.60.15.30">
    <property type="entry name" value="Metallo-beta-lactamase domain"/>
    <property type="match status" value="1"/>
</dbReference>
<dbReference type="AlphaFoldDB" id="A0A0F9Q802"/>
<comment type="caution">
    <text evidence="2">The sequence shown here is derived from an EMBL/GenBank/DDBJ whole genome shotgun (WGS) entry which is preliminary data.</text>
</comment>
<sequence length="423" mass="48618">MSLNAIPGRIPPSTFANGSCHIIPAFGNVSVFETEEGLIIFDTPIKPLAPLALQKLRDLTDKKVKFVIYSHGHIDHAFGMGPIIKEAKEKGWNRPEIIAHENCVERFKKYNMLDNYHEWLNQQQFSALTKGRGKMFPAHEELEPTIIIKGNDVYRFKFGGFDLEIYPEWGETDDALWLWIPDKKVIFAGDLMVSHFPNVGNPFKVQRYPKHWAIAMEKMLEKNAEWLAPGHGPLIEGKEKVQEVLSITAEAMNFVHDEVVKIMNEGKWFEQIFHELVEIYPDKLKNHESLRPIYGCFEFAIHAVHRLYHGWYNTGNPTDLFPAKSEDIAREFLQVADEQKYMNQAKKNIEEGKLQLALHLLDVIIKGTDQNNDELLLEAYSLKSTVLKKRAGEQTSFIATNIMNNGITLLKPKIRDLKEKVKK</sequence>
<gene>
    <name evidence="2" type="ORF">LCGC14_0806700</name>
</gene>
<dbReference type="SMR" id="A0A0F9Q802"/>
<dbReference type="SUPFAM" id="SSF56281">
    <property type="entry name" value="Metallo-hydrolase/oxidoreductase"/>
    <property type="match status" value="1"/>
</dbReference>
<evidence type="ECO:0000259" key="1">
    <source>
        <dbReference type="SMART" id="SM00849"/>
    </source>
</evidence>
<accession>A0A0F9Q802</accession>
<dbReference type="PANTHER" id="PTHR43223">
    <property type="entry name" value="ALKYL/ARYL-SULFATASE"/>
    <property type="match status" value="1"/>
</dbReference>
<dbReference type="Pfam" id="PF14863">
    <property type="entry name" value="Alkyl_sulf_dimr"/>
    <property type="match status" value="1"/>
</dbReference>
<organism evidence="2">
    <name type="scientific">marine sediment metagenome</name>
    <dbReference type="NCBI Taxonomy" id="412755"/>
    <lineage>
        <taxon>unclassified sequences</taxon>
        <taxon>metagenomes</taxon>
        <taxon>ecological metagenomes</taxon>
    </lineage>
</organism>
<dbReference type="InterPro" id="IPR038536">
    <property type="entry name" value="Alkyl/aryl-sulf_dimr_sf"/>
</dbReference>
<feature type="domain" description="Metallo-beta-lactamase" evidence="1">
    <location>
        <begin position="26"/>
        <end position="231"/>
    </location>
</feature>
<proteinExistence type="predicted"/>
<dbReference type="InterPro" id="IPR001279">
    <property type="entry name" value="Metallo-B-lactamas"/>
</dbReference>
<dbReference type="Pfam" id="PF00753">
    <property type="entry name" value="Lactamase_B"/>
    <property type="match status" value="1"/>
</dbReference>
<dbReference type="InterPro" id="IPR052195">
    <property type="entry name" value="Bact_Alkyl/Aryl-Sulfatase"/>
</dbReference>
<reference evidence="2" key="1">
    <citation type="journal article" date="2015" name="Nature">
        <title>Complex archaea that bridge the gap between prokaryotes and eukaryotes.</title>
        <authorList>
            <person name="Spang A."/>
            <person name="Saw J.H."/>
            <person name="Jorgensen S.L."/>
            <person name="Zaremba-Niedzwiedzka K."/>
            <person name="Martijn J."/>
            <person name="Lind A.E."/>
            <person name="van Eijk R."/>
            <person name="Schleper C."/>
            <person name="Guy L."/>
            <person name="Ettema T.J."/>
        </authorList>
    </citation>
    <scope>NUCLEOTIDE SEQUENCE</scope>
</reference>
<dbReference type="InterPro" id="IPR036866">
    <property type="entry name" value="RibonucZ/Hydroxyglut_hydro"/>
</dbReference>
<dbReference type="GO" id="GO:0046983">
    <property type="term" value="F:protein dimerization activity"/>
    <property type="evidence" value="ECO:0007669"/>
    <property type="project" value="InterPro"/>
</dbReference>
<name>A0A0F9Q802_9ZZZZ</name>
<dbReference type="EMBL" id="LAZR01002200">
    <property type="protein sequence ID" value="KKN33147.1"/>
    <property type="molecule type" value="Genomic_DNA"/>
</dbReference>
<dbReference type="PANTHER" id="PTHR43223:SF2">
    <property type="entry name" value="METALLO-BETA-LACTAMASE DOMAIN-CONTAINING PROTEIN"/>
    <property type="match status" value="1"/>
</dbReference>
<protein>
    <recommendedName>
        <fullName evidence="1">Metallo-beta-lactamase domain-containing protein</fullName>
    </recommendedName>
</protein>